<dbReference type="GO" id="GO:0004553">
    <property type="term" value="F:hydrolase activity, hydrolyzing O-glycosyl compounds"/>
    <property type="evidence" value="ECO:0007669"/>
    <property type="project" value="InterPro"/>
</dbReference>
<dbReference type="PANTHER" id="PTHR43863:SF2">
    <property type="entry name" value="MALTASE-GLUCOAMYLASE"/>
    <property type="match status" value="1"/>
</dbReference>
<dbReference type="PANTHER" id="PTHR43863">
    <property type="entry name" value="HYDROLASE, PUTATIVE (AFU_ORTHOLOGUE AFUA_1G03140)-RELATED"/>
    <property type="match status" value="1"/>
</dbReference>
<dbReference type="InterPro" id="IPR008979">
    <property type="entry name" value="Galactose-bd-like_sf"/>
</dbReference>
<dbReference type="SUPFAM" id="SSF51011">
    <property type="entry name" value="Glycosyl hydrolase domain"/>
    <property type="match status" value="1"/>
</dbReference>
<dbReference type="InterPro" id="IPR011013">
    <property type="entry name" value="Gal_mutarotase_sf_dom"/>
</dbReference>
<dbReference type="Gene3D" id="3.20.20.80">
    <property type="entry name" value="Glycosidases"/>
    <property type="match status" value="1"/>
</dbReference>
<keyword evidence="3" id="KW-0326">Glycosidase</keyword>
<evidence type="ECO:0000313" key="7">
    <source>
        <dbReference type="Proteomes" id="UP000295680"/>
    </source>
</evidence>
<keyword evidence="3 6" id="KW-0378">Hydrolase</keyword>
<gene>
    <name evidence="6" type="ORF">EV192_107478</name>
</gene>
<evidence type="ECO:0000256" key="2">
    <source>
        <dbReference type="ARBA" id="ARBA00022729"/>
    </source>
</evidence>
<dbReference type="InterPro" id="IPR013780">
    <property type="entry name" value="Glyco_hydro_b"/>
</dbReference>
<dbReference type="Pfam" id="PF01055">
    <property type="entry name" value="Glyco_hydro_31_2nd"/>
    <property type="match status" value="1"/>
</dbReference>
<dbReference type="Gene3D" id="2.60.40.10">
    <property type="entry name" value="Immunoglobulins"/>
    <property type="match status" value="1"/>
</dbReference>
<dbReference type="Gene3D" id="2.60.40.1180">
    <property type="entry name" value="Golgi alpha-mannosidase II"/>
    <property type="match status" value="2"/>
</dbReference>
<dbReference type="AlphaFoldDB" id="A0A4R2J9N3"/>
<dbReference type="SUPFAM" id="SSF51445">
    <property type="entry name" value="(Trans)glycosidases"/>
    <property type="match status" value="1"/>
</dbReference>
<dbReference type="SUPFAM" id="SSF74650">
    <property type="entry name" value="Galactose mutarotase-like"/>
    <property type="match status" value="1"/>
</dbReference>
<evidence type="ECO:0000313" key="6">
    <source>
        <dbReference type="EMBL" id="TCO56053.1"/>
    </source>
</evidence>
<dbReference type="InterPro" id="IPR051816">
    <property type="entry name" value="Glycosyl_Hydrolase_31"/>
</dbReference>
<evidence type="ECO:0000256" key="4">
    <source>
        <dbReference type="SAM" id="SignalP"/>
    </source>
</evidence>
<reference evidence="6 7" key="1">
    <citation type="submission" date="2019-03" db="EMBL/GenBank/DDBJ databases">
        <title>Genomic Encyclopedia of Type Strains, Phase IV (KMG-IV): sequencing the most valuable type-strain genomes for metagenomic binning, comparative biology and taxonomic classification.</title>
        <authorList>
            <person name="Goeker M."/>
        </authorList>
    </citation>
    <scope>NUCLEOTIDE SEQUENCE [LARGE SCALE GENOMIC DNA]</scope>
    <source>
        <strain evidence="6 7">DSM 45934</strain>
    </source>
</reference>
<dbReference type="Pfam" id="PF21365">
    <property type="entry name" value="Glyco_hydro_31_3rd"/>
    <property type="match status" value="1"/>
</dbReference>
<dbReference type="InterPro" id="IPR055242">
    <property type="entry name" value="Lmo2446-like_N"/>
</dbReference>
<evidence type="ECO:0000256" key="1">
    <source>
        <dbReference type="ARBA" id="ARBA00007806"/>
    </source>
</evidence>
<dbReference type="Gene3D" id="2.60.40.1760">
    <property type="entry name" value="glycosyl hydrolase (family 31)"/>
    <property type="match status" value="1"/>
</dbReference>
<dbReference type="EMBL" id="SLWS01000007">
    <property type="protein sequence ID" value="TCO56053.1"/>
    <property type="molecule type" value="Genomic_DNA"/>
</dbReference>
<name>A0A4R2J9N3_9PSEU</name>
<dbReference type="Pfam" id="PF03422">
    <property type="entry name" value="CBM_6"/>
    <property type="match status" value="1"/>
</dbReference>
<dbReference type="SUPFAM" id="SSF49785">
    <property type="entry name" value="Galactose-binding domain-like"/>
    <property type="match status" value="1"/>
</dbReference>
<dbReference type="InterPro" id="IPR025887">
    <property type="entry name" value="Glyco_hydro_31_N_dom"/>
</dbReference>
<dbReference type="SMART" id="SM00606">
    <property type="entry name" value="CBD_IV"/>
    <property type="match status" value="1"/>
</dbReference>
<keyword evidence="7" id="KW-1185">Reference proteome</keyword>
<comment type="caution">
    <text evidence="6">The sequence shown here is derived from an EMBL/GenBank/DDBJ whole genome shotgun (WGS) entry which is preliminary data.</text>
</comment>
<feature type="domain" description="CBM6" evidence="5">
    <location>
        <begin position="963"/>
        <end position="1086"/>
    </location>
</feature>
<dbReference type="CDD" id="cd04083">
    <property type="entry name" value="CBM35_Lmo2446-like"/>
    <property type="match status" value="1"/>
</dbReference>
<dbReference type="Proteomes" id="UP000295680">
    <property type="component" value="Unassembled WGS sequence"/>
</dbReference>
<dbReference type="InterPro" id="IPR000322">
    <property type="entry name" value="Glyco_hydro_31_TIM"/>
</dbReference>
<evidence type="ECO:0000256" key="3">
    <source>
        <dbReference type="RuleBase" id="RU361185"/>
    </source>
</evidence>
<dbReference type="Gene3D" id="2.60.120.260">
    <property type="entry name" value="Galactose-binding domain-like"/>
    <property type="match status" value="1"/>
</dbReference>
<dbReference type="GO" id="GO:0030246">
    <property type="term" value="F:carbohydrate binding"/>
    <property type="evidence" value="ECO:0007669"/>
    <property type="project" value="InterPro"/>
</dbReference>
<dbReference type="InterPro" id="IPR048395">
    <property type="entry name" value="Glyco_hydro_31_C"/>
</dbReference>
<accession>A0A4R2J9N3</accession>
<organism evidence="6 7">
    <name type="scientific">Actinocrispum wychmicini</name>
    <dbReference type="NCBI Taxonomy" id="1213861"/>
    <lineage>
        <taxon>Bacteria</taxon>
        <taxon>Bacillati</taxon>
        <taxon>Actinomycetota</taxon>
        <taxon>Actinomycetes</taxon>
        <taxon>Pseudonocardiales</taxon>
        <taxon>Pseudonocardiaceae</taxon>
        <taxon>Actinocrispum</taxon>
    </lineage>
</organism>
<dbReference type="CDD" id="cd14752">
    <property type="entry name" value="GH31_N"/>
    <property type="match status" value="1"/>
</dbReference>
<evidence type="ECO:0000259" key="5">
    <source>
        <dbReference type="PROSITE" id="PS51175"/>
    </source>
</evidence>
<dbReference type="GO" id="GO:0005975">
    <property type="term" value="P:carbohydrate metabolic process"/>
    <property type="evidence" value="ECO:0007669"/>
    <property type="project" value="InterPro"/>
</dbReference>
<dbReference type="PROSITE" id="PS51175">
    <property type="entry name" value="CBM6"/>
    <property type="match status" value="1"/>
</dbReference>
<feature type="chain" id="PRO_5020620915" evidence="4">
    <location>
        <begin position="17"/>
        <end position="1088"/>
    </location>
</feature>
<dbReference type="InterPro" id="IPR013783">
    <property type="entry name" value="Ig-like_fold"/>
</dbReference>
<sequence>MAVLVLSVVTAPVASAGVLTGVYHTPYGFDELYGTQPTERAPRDPVAGQNVVLKATTWPVSSGQTTWITWTKNGAAQTPIGAAWDYNSGNNTYWTLSMGSFARGDQIAYTVHANVDGSGERTVGPFSFAVTSWSGPSNVTGYVNNGTSVDVTTGDTAGSFTPKIRFAFPAVDRFRTQIAPSGNGLNITGSSSYTVTDSAGTLTLATTGVQVKIQKSPYRVAVYKADGTTLIARQYDPATFRNVGWLSDGATTVTKIEDHWYTPAGERFEGFGERYDSLDQRGKDVHNYVYNQYQDQGANHRTYLSVPFFTNSAGYGVYLPSTRYSIFNLGTYLSDMAGFTVDTSGALNSTADYYFYTGSRAEILDKYTATTARPQLPPKWAFGLWMSANEWNTQAEVMTELNNVTTNNIPTSAMVLEQWSDEATFYLWHGATYTPKPGGQALSYADLTFPSGTEWSNPKAMVTAAHNQNVKMVLWQIPVLKQNFDTNPSTAPQQHINDRDYAAAQGYVLGDGAGGPYRIPTGQWFGDSTVPDFTKSAATNWWMSKRQYLFDDVGIDGFKTDGSESVFGRNVTAGDGRKGDELHNAYPNSYTGSYNAYINSKTGGNGVQFSRAGTAGAQGNSIFWAGDQASTFGAFQEAVKAGISAGQSGVPFWAWDLAGFTGSFPSSELYLRSAAMATFAPIMQYHSEKSNPSPSEARTPWNVQARTGDTSVVPTFRKFANVRMNLIPYLYTEGRNSANTGLPMMQAMSVQYGSDATAAAQDQQYMFGRQLLVAPITTQGATSKNVYLPAGEWYDFFNGGRAQGPGTKTYNAGTDSIPVYAKAGAIVPLNLNANYELGGTISNSVTSYPNLVFRIYPSGTSSYDYFEDSANATRTFTSTESFGTHTATVSVPPLTTTSTLQVASTKPTSVTRGGTGLTEQASVAALSAAAEGWYWDPVQQLTYVKVASSASARSVVLNGVDKAAYEAEFGTNTGVTTNTNHPGYTGTGFVDGFTAAGSSVSVDVNSVSGSHNLKFRYANGSGAAATRTVYVDGVSAGTISLPPTANWDTWGTATLTTSLTAGKHAIRLSYDSGNTGAINLDNVTVARP</sequence>
<feature type="signal peptide" evidence="4">
    <location>
        <begin position="1"/>
        <end position="16"/>
    </location>
</feature>
<dbReference type="InterPro" id="IPR006584">
    <property type="entry name" value="Cellulose-bd_IV"/>
</dbReference>
<dbReference type="Pfam" id="PF22681">
    <property type="entry name" value="Lmo2446-like_N"/>
    <property type="match status" value="1"/>
</dbReference>
<keyword evidence="2 4" id="KW-0732">Signal</keyword>
<dbReference type="InterPro" id="IPR005084">
    <property type="entry name" value="CBM6"/>
</dbReference>
<protein>
    <submittedName>
        <fullName evidence="6">Alpha-glucosidase (Family GH31 glycosyl hydrolase)</fullName>
    </submittedName>
</protein>
<proteinExistence type="inferred from homology"/>
<dbReference type="CDD" id="cd06597">
    <property type="entry name" value="GH31_transferase_CtsY"/>
    <property type="match status" value="1"/>
</dbReference>
<dbReference type="Pfam" id="PF13802">
    <property type="entry name" value="Gal_mutarotas_2"/>
    <property type="match status" value="1"/>
</dbReference>
<dbReference type="InterPro" id="IPR017853">
    <property type="entry name" value="GH"/>
</dbReference>
<comment type="similarity">
    <text evidence="1 3">Belongs to the glycosyl hydrolase 31 family.</text>
</comment>